<dbReference type="Gene3D" id="3.30.70.370">
    <property type="match status" value="1"/>
</dbReference>
<dbReference type="GO" id="GO:0006302">
    <property type="term" value="P:double-strand break repair"/>
    <property type="evidence" value="ECO:0007669"/>
    <property type="project" value="TreeGrafter"/>
</dbReference>
<proteinExistence type="predicted"/>
<reference evidence="5" key="1">
    <citation type="submission" date="2020-05" db="EMBL/GenBank/DDBJ databases">
        <authorList>
            <person name="Chiriac C."/>
            <person name="Salcher M."/>
            <person name="Ghai R."/>
            <person name="Kavagutti S V."/>
        </authorList>
    </citation>
    <scope>NUCLEOTIDE SEQUENCE</scope>
</reference>
<keyword evidence="1" id="KW-0235">DNA replication</keyword>
<dbReference type="SUPFAM" id="SSF52141">
    <property type="entry name" value="Uracil-DNA glycosylase-like"/>
    <property type="match status" value="1"/>
</dbReference>
<dbReference type="GO" id="GO:0039693">
    <property type="term" value="P:viral DNA genome replication"/>
    <property type="evidence" value="ECO:0007669"/>
    <property type="project" value="UniProtKB-KW"/>
</dbReference>
<dbReference type="PANTHER" id="PTHR10133">
    <property type="entry name" value="DNA POLYMERASE I"/>
    <property type="match status" value="1"/>
</dbReference>
<dbReference type="InterPro" id="IPR036397">
    <property type="entry name" value="RNaseH_sf"/>
</dbReference>
<evidence type="ECO:0000256" key="1">
    <source>
        <dbReference type="ARBA" id="ARBA00023109"/>
    </source>
</evidence>
<feature type="domain" description="Uracil-DNA glycosylase-like" evidence="2">
    <location>
        <begin position="38"/>
        <end position="198"/>
    </location>
</feature>
<dbReference type="GO" id="GO:0006261">
    <property type="term" value="P:DNA-templated DNA replication"/>
    <property type="evidence" value="ECO:0007669"/>
    <property type="project" value="InterPro"/>
</dbReference>
<dbReference type="EMBL" id="LR797255">
    <property type="protein sequence ID" value="CAB4197574.1"/>
    <property type="molecule type" value="Genomic_DNA"/>
</dbReference>
<evidence type="ECO:0000313" key="6">
    <source>
        <dbReference type="EMBL" id="CAB4217474.1"/>
    </source>
</evidence>
<dbReference type="EMBL" id="LR797173">
    <property type="protein sequence ID" value="CAB4191405.1"/>
    <property type="molecule type" value="Genomic_DNA"/>
</dbReference>
<keyword evidence="1" id="KW-1194">Viral DNA replication</keyword>
<evidence type="ECO:0000313" key="4">
    <source>
        <dbReference type="EMBL" id="CAB4191405.1"/>
    </source>
</evidence>
<sequence>MIDPLTTNALGITPAKQTLVSVTRIPNQLPTATNAPPYRLAIINECPTADEELAQMLCVGQAAKLLDSILGSVGIQRSACFIGNVCQYRPPNNSKGMPDITEFDEYSEVKGTMRRIKGSWTSNPKVLEGMSELRKQLAEFKPHCTLVLGDASLYFARGPGFKADDWRGSIILSSIGKIVVSYSPTYVLREYSQWVFLKWDARKAANEARSPELKAPVRVFDLDLSATEICQKLDTWPAGAIASVDIEGGVKGWSCISVASAPNYAFIIAFSQHSPAEQGQIYVSLSRFLRNPAIPKCLQNSLYDNFVLLYQFNMVIKNVREDTMLKWASLYSELPKSLDTQASVLTNEPQWKHMIAYSLREQTARAKAGVDAATEIRNKYHACCIDASVTLENCLVMDSMLTPAERRYYEFNVSLLPAFLRMEKRGFAYNKTLAQQELLNCRAALNECATRITLRVGYSLLGTGGSISNTKAKKCLYEEKGYPPQYNGRGADKKVTTDVGALLKLAKKFPNDPLLSDLLLHSRLDGVRKTLEIDTDPDGRVRCAYNLVGTETMRITCYESPTGSGSNLQTITKKLRKLFVADPGYHMFQCDLAGADGWTVAAHCLKYGDSTMWDDYIGGLKPAKIIALMYTHGPDIVLCDRDELKFRCDNASAKGGCCDQDSWLYFACKRVQHATNYGVKARTGCEQIMSDSYKVAGAPVYISEKDFETLQRFYFVRYSGLYQWHNACKQHVFDGHNLTSASGHTRVFHGRRRSWNAKSRAIETDHTTWKEYLADEPQENTTYATNLALFKLWNDHENRVQQNPRTNIPENPGRPQSNGVLERSLALDRREGSSYLRIEPLHQVHDALIGQFRIEDTDWAIARIRSYFDNPLTIANTKLVIPFEGSYGPSWGEMGTKYGGGNI</sequence>
<dbReference type="SUPFAM" id="SSF53098">
    <property type="entry name" value="Ribonuclease H-like"/>
    <property type="match status" value="1"/>
</dbReference>
<dbReference type="PANTHER" id="PTHR10133:SF27">
    <property type="entry name" value="DNA POLYMERASE NU"/>
    <property type="match status" value="1"/>
</dbReference>
<dbReference type="Gene3D" id="3.40.470.10">
    <property type="entry name" value="Uracil-DNA glycosylase-like domain"/>
    <property type="match status" value="1"/>
</dbReference>
<evidence type="ECO:0000313" key="5">
    <source>
        <dbReference type="EMBL" id="CAB4197574.1"/>
    </source>
</evidence>
<dbReference type="EMBL" id="LR796462">
    <property type="protein sequence ID" value="CAB4146256.1"/>
    <property type="molecule type" value="Genomic_DNA"/>
</dbReference>
<organism evidence="5">
    <name type="scientific">uncultured Caudovirales phage</name>
    <dbReference type="NCBI Taxonomy" id="2100421"/>
    <lineage>
        <taxon>Viruses</taxon>
        <taxon>Duplodnaviria</taxon>
        <taxon>Heunggongvirae</taxon>
        <taxon>Uroviricota</taxon>
        <taxon>Caudoviricetes</taxon>
        <taxon>Peduoviridae</taxon>
        <taxon>Maltschvirus</taxon>
        <taxon>Maltschvirus maltsch</taxon>
    </lineage>
</organism>
<dbReference type="InterPro" id="IPR036895">
    <property type="entry name" value="Uracil-DNA_glycosylase-like_sf"/>
</dbReference>
<dbReference type="InterPro" id="IPR012337">
    <property type="entry name" value="RNaseH-like_sf"/>
</dbReference>
<accession>A0A6J5RZ92</accession>
<dbReference type="GO" id="GO:0003887">
    <property type="term" value="F:DNA-directed DNA polymerase activity"/>
    <property type="evidence" value="ECO:0007669"/>
    <property type="project" value="InterPro"/>
</dbReference>
<dbReference type="EMBL" id="LR797445">
    <property type="protein sequence ID" value="CAB4217474.1"/>
    <property type="molecule type" value="Genomic_DNA"/>
</dbReference>
<dbReference type="GO" id="GO:0003676">
    <property type="term" value="F:nucleic acid binding"/>
    <property type="evidence" value="ECO:0007669"/>
    <property type="project" value="InterPro"/>
</dbReference>
<protein>
    <submittedName>
        <fullName evidence="5">Uracil-DNA glycosylase-like</fullName>
    </submittedName>
</protein>
<dbReference type="Gene3D" id="1.10.150.20">
    <property type="entry name" value="5' to 3' exonuclease, C-terminal subdomain"/>
    <property type="match status" value="1"/>
</dbReference>
<dbReference type="InterPro" id="IPR043502">
    <property type="entry name" value="DNA/RNA_pol_sf"/>
</dbReference>
<dbReference type="SUPFAM" id="SSF56672">
    <property type="entry name" value="DNA/RNA polymerases"/>
    <property type="match status" value="1"/>
</dbReference>
<evidence type="ECO:0000259" key="2">
    <source>
        <dbReference type="Pfam" id="PF03167"/>
    </source>
</evidence>
<dbReference type="Gene3D" id="3.30.420.10">
    <property type="entry name" value="Ribonuclease H-like superfamily/Ribonuclease H"/>
    <property type="match status" value="1"/>
</dbReference>
<gene>
    <name evidence="4" type="ORF">UFOVP1225_32</name>
    <name evidence="5" type="ORF">UFOVP1319_22</name>
    <name evidence="6" type="ORF">UFOVP1591_32</name>
    <name evidence="3" type="ORF">UFOVP478_5</name>
</gene>
<dbReference type="InterPro" id="IPR002298">
    <property type="entry name" value="DNA_polymerase_A"/>
</dbReference>
<evidence type="ECO:0000313" key="3">
    <source>
        <dbReference type="EMBL" id="CAB4146256.1"/>
    </source>
</evidence>
<name>A0A6J5RZ92_9CAUD</name>
<dbReference type="InterPro" id="IPR005122">
    <property type="entry name" value="Uracil-DNA_glycosylase-like"/>
</dbReference>
<dbReference type="Pfam" id="PF03167">
    <property type="entry name" value="UDG"/>
    <property type="match status" value="1"/>
</dbReference>